<protein>
    <recommendedName>
        <fullName evidence="4">F-box domain-containing protein</fullName>
    </recommendedName>
</protein>
<evidence type="ECO:0008006" key="4">
    <source>
        <dbReference type="Google" id="ProtNLM"/>
    </source>
</evidence>
<name>A0A1E7FYJ0_9STRA</name>
<feature type="compositionally biased region" description="Basic and acidic residues" evidence="1">
    <location>
        <begin position="1"/>
        <end position="12"/>
    </location>
</feature>
<dbReference type="EMBL" id="KV784353">
    <property type="protein sequence ID" value="OEU23206.1"/>
    <property type="molecule type" value="Genomic_DNA"/>
</dbReference>
<dbReference type="KEGG" id="fcy:FRACYDRAFT_259328"/>
<dbReference type="InParanoid" id="A0A1E7FYJ0"/>
<proteinExistence type="predicted"/>
<evidence type="ECO:0000256" key="1">
    <source>
        <dbReference type="SAM" id="MobiDB-lite"/>
    </source>
</evidence>
<dbReference type="Proteomes" id="UP000095751">
    <property type="component" value="Unassembled WGS sequence"/>
</dbReference>
<dbReference type="AlphaFoldDB" id="A0A1E7FYJ0"/>
<sequence>MSTNDDLMHNEDEIAEPTLPSSSPPSLAFGNILEIFPEFLQLILPYIADRIVWKSIISSNKKYYTISKENKKTFPPPWPRNFKLQLRGCRFSLPPGSYKYKLCNPGVWSPCGTPIACNTADYENHRHGIVIFDQRYDGSFLVSAGVTCSHNAFVIIWNYNARTGENDDGGYDYIKLQEWNIIEELGDNVEFQLIRIDISPCSRYVVVLAEKYVLLKDVQNNGKTIKSLLLPENEVGMQIIFSTTTDGHRSIFIRTNNIYRNRETIKIWHPYDNGVDEDDPDTTFSLITILDQSRKRSFYEEYYEFALSRDNSMLAIYDGEQQVYDGEQKICKVMLYSIDNNNKSTTLKQSFPARCTSIQFTPNDKYISYNNQNGLPAFWDITTGREITDRMNITYNNNSNGNNIHLVNFSPTGSGQRILVKDTSYTFFKDHHRFFIASYWESEDSKQIENNKNEDSIKQLTG</sequence>
<feature type="region of interest" description="Disordered" evidence="1">
    <location>
        <begin position="1"/>
        <end position="23"/>
    </location>
</feature>
<dbReference type="Gene3D" id="2.130.10.10">
    <property type="entry name" value="YVTN repeat-like/Quinoprotein amine dehydrogenase"/>
    <property type="match status" value="1"/>
</dbReference>
<reference evidence="2 3" key="1">
    <citation type="submission" date="2016-09" db="EMBL/GenBank/DDBJ databases">
        <title>Extensive genetic diversity and differential bi-allelic expression allows diatom success in the polar Southern Ocean.</title>
        <authorList>
            <consortium name="DOE Joint Genome Institute"/>
            <person name="Mock T."/>
            <person name="Otillar R.P."/>
            <person name="Strauss J."/>
            <person name="Dupont C."/>
            <person name="Frickenhaus S."/>
            <person name="Maumus F."/>
            <person name="Mcmullan M."/>
            <person name="Sanges R."/>
            <person name="Schmutz J."/>
            <person name="Toseland A."/>
            <person name="Valas R."/>
            <person name="Veluchamy A."/>
            <person name="Ward B.J."/>
            <person name="Allen A."/>
            <person name="Barry K."/>
            <person name="Falciatore A."/>
            <person name="Ferrante M."/>
            <person name="Fortunato A.E."/>
            <person name="Gloeckner G."/>
            <person name="Gruber A."/>
            <person name="Hipkin R."/>
            <person name="Janech M."/>
            <person name="Kroth P."/>
            <person name="Leese F."/>
            <person name="Lindquist E."/>
            <person name="Lyon B.R."/>
            <person name="Martin J."/>
            <person name="Mayer C."/>
            <person name="Parker M."/>
            <person name="Quesneville H."/>
            <person name="Raymond J."/>
            <person name="Uhlig C."/>
            <person name="Valentin K.U."/>
            <person name="Worden A.Z."/>
            <person name="Armbrust E.V."/>
            <person name="Bowler C."/>
            <person name="Green B."/>
            <person name="Moulton V."/>
            <person name="Van Oosterhout C."/>
            <person name="Grigoriev I."/>
        </authorList>
    </citation>
    <scope>NUCLEOTIDE SEQUENCE [LARGE SCALE GENOMIC DNA]</scope>
    <source>
        <strain evidence="2 3">CCMP1102</strain>
    </source>
</reference>
<dbReference type="SUPFAM" id="SSF82171">
    <property type="entry name" value="DPP6 N-terminal domain-like"/>
    <property type="match status" value="1"/>
</dbReference>
<evidence type="ECO:0000313" key="3">
    <source>
        <dbReference type="Proteomes" id="UP000095751"/>
    </source>
</evidence>
<gene>
    <name evidence="2" type="ORF">FRACYDRAFT_259328</name>
</gene>
<dbReference type="InterPro" id="IPR015943">
    <property type="entry name" value="WD40/YVTN_repeat-like_dom_sf"/>
</dbReference>
<organism evidence="2 3">
    <name type="scientific">Fragilariopsis cylindrus CCMP1102</name>
    <dbReference type="NCBI Taxonomy" id="635003"/>
    <lineage>
        <taxon>Eukaryota</taxon>
        <taxon>Sar</taxon>
        <taxon>Stramenopiles</taxon>
        <taxon>Ochrophyta</taxon>
        <taxon>Bacillariophyta</taxon>
        <taxon>Bacillariophyceae</taxon>
        <taxon>Bacillariophycidae</taxon>
        <taxon>Bacillariales</taxon>
        <taxon>Bacillariaceae</taxon>
        <taxon>Fragilariopsis</taxon>
    </lineage>
</organism>
<accession>A0A1E7FYJ0</accession>
<keyword evidence="3" id="KW-1185">Reference proteome</keyword>
<evidence type="ECO:0000313" key="2">
    <source>
        <dbReference type="EMBL" id="OEU23206.1"/>
    </source>
</evidence>